<dbReference type="OrthoDB" id="8561404at2"/>
<dbReference type="KEGG" id="rma:Rmag_0655"/>
<sequence>MEIFFLGKRIGGLSSIFAKLGLLYLAKDQMIKLILHMILLSDSVFTGHEELLIERVNAKFSYVWLVLIKLLEPESIITSQLTYSIVILRLMNVIINPINFFKLCHFSIKDYSNRRGTYTLMITMSPIRLLSLV</sequence>
<proteinExistence type="predicted"/>
<keyword evidence="2" id="KW-1185">Reference proteome</keyword>
<dbReference type="RefSeq" id="WP_011738024.1">
    <property type="nucleotide sequence ID" value="NC_008610.1"/>
</dbReference>
<protein>
    <submittedName>
        <fullName evidence="1">Uncharacterized protein</fullName>
    </submittedName>
</protein>
<evidence type="ECO:0000313" key="2">
    <source>
        <dbReference type="Proteomes" id="UP000002587"/>
    </source>
</evidence>
<evidence type="ECO:0000313" key="1">
    <source>
        <dbReference type="EMBL" id="ABL02399.1"/>
    </source>
</evidence>
<reference evidence="1 2" key="1">
    <citation type="journal article" date="2007" name="Science">
        <title>The Calyptogena magnifica chemoautotrophic symbiont genome.</title>
        <authorList>
            <person name="Newton I.L.G."/>
            <person name="Woyke T."/>
            <person name="Auchtung T.A."/>
            <person name="Dilly G.F."/>
            <person name="Dutton R.J."/>
            <person name="Fisher M.C."/>
            <person name="Fontanez K.M."/>
            <person name="Lau E."/>
            <person name="Stewart F.J."/>
            <person name="Richardson P.M."/>
            <person name="Barry K.W."/>
            <person name="Saunders E."/>
            <person name="Detter J.C."/>
            <person name="Wu D."/>
            <person name="Eisen J.A."/>
            <person name="Cavanaugh C.M."/>
        </authorList>
    </citation>
    <scope>NUCLEOTIDE SEQUENCE [LARGE SCALE GENOMIC DNA]</scope>
    <source>
        <strain evidence="1 2">Cm</strain>
    </source>
</reference>
<dbReference type="Proteomes" id="UP000002587">
    <property type="component" value="Chromosome"/>
</dbReference>
<name>A1AWU2_RUTMC</name>
<accession>A1AWU2</accession>
<dbReference type="HOGENOM" id="CLU_1905210_0_0_6"/>
<dbReference type="EMBL" id="CP000488">
    <property type="protein sequence ID" value="ABL02399.1"/>
    <property type="molecule type" value="Genomic_DNA"/>
</dbReference>
<dbReference type="AlphaFoldDB" id="A1AWU2"/>
<gene>
    <name evidence="1" type="ordered locus">Rmag_0655</name>
</gene>
<organism evidence="1 2">
    <name type="scientific">Ruthia magnifica subsp. Calyptogena magnifica</name>
    <dbReference type="NCBI Taxonomy" id="413404"/>
    <lineage>
        <taxon>Bacteria</taxon>
        <taxon>Pseudomonadati</taxon>
        <taxon>Pseudomonadota</taxon>
        <taxon>Gammaproteobacteria</taxon>
        <taxon>Candidatus Pseudothioglobaceae</taxon>
        <taxon>Candidatus Ruthturnera</taxon>
    </lineage>
</organism>